<evidence type="ECO:0008006" key="3">
    <source>
        <dbReference type="Google" id="ProtNLM"/>
    </source>
</evidence>
<evidence type="ECO:0000313" key="2">
    <source>
        <dbReference type="Proteomes" id="UP001651880"/>
    </source>
</evidence>
<dbReference type="RefSeq" id="WP_255227127.1">
    <property type="nucleotide sequence ID" value="NZ_JAJEKE010000006.1"/>
</dbReference>
<keyword evidence="2" id="KW-1185">Reference proteome</keyword>
<accession>A0ABT1NEC0</accession>
<sequence length="289" mass="31301">MDERFKIIKEGKVLVDHGPITMVIEAGLREEPYTYAAVAGANKALELLEQLAKELYVAKKYITGIGYDEKNKCSLALKKMIESVERLDESDFTPMASVAGTFSDLVKEKVFEAGADYVVVNNGGDISYQMPHNREYMRIGIISDLSGNKPTHVIRIKGSSEIHGAATSGFGGRSLTKGIASAVTALAATGSLADAAATSIANATYCEDAPIERCLAEELDYDTDIRGAMVTKNIGHIKQENIEIAVRNGLKRAKALFEKKVILGAVIFLKDHMAVYPENSADFAISAIY</sequence>
<dbReference type="Proteomes" id="UP001651880">
    <property type="component" value="Unassembled WGS sequence"/>
</dbReference>
<evidence type="ECO:0000313" key="1">
    <source>
        <dbReference type="EMBL" id="MCQ1529613.1"/>
    </source>
</evidence>
<proteinExistence type="predicted"/>
<protein>
    <recommendedName>
        <fullName evidence="3">Thiamine biosynthesis protein ApbE</fullName>
    </recommendedName>
</protein>
<comment type="caution">
    <text evidence="1">The sequence shown here is derived from an EMBL/GenBank/DDBJ whole genome shotgun (WGS) entry which is preliminary data.</text>
</comment>
<reference evidence="1 2" key="1">
    <citation type="submission" date="2021-10" db="EMBL/GenBank/DDBJ databases">
        <title>Lutispora strain m25 sp. nov., a thermophilic, non-spore-forming bacterium isolated from a lab-scale methanogenic bioreactor digesting anaerobic sludge.</title>
        <authorList>
            <person name="El Houari A."/>
            <person name="Mcdonald J."/>
        </authorList>
    </citation>
    <scope>NUCLEOTIDE SEQUENCE [LARGE SCALE GENOMIC DNA]</scope>
    <source>
        <strain evidence="2">m25</strain>
    </source>
</reference>
<dbReference type="EMBL" id="JAJEKE010000006">
    <property type="protein sequence ID" value="MCQ1529613.1"/>
    <property type="molecule type" value="Genomic_DNA"/>
</dbReference>
<dbReference type="SUPFAM" id="SSF143631">
    <property type="entry name" value="ApbE-like"/>
    <property type="match status" value="1"/>
</dbReference>
<name>A0ABT1NEC0_9FIRM</name>
<gene>
    <name evidence="1" type="ORF">LJD61_08610</name>
</gene>
<dbReference type="Gene3D" id="3.10.520.10">
    <property type="entry name" value="ApbE-like domains"/>
    <property type="match status" value="1"/>
</dbReference>
<dbReference type="InterPro" id="IPR003374">
    <property type="entry name" value="ApbE-like_sf"/>
</dbReference>
<organism evidence="1 2">
    <name type="scientific">Lutispora saccharofermentans</name>
    <dbReference type="NCBI Taxonomy" id="3024236"/>
    <lineage>
        <taxon>Bacteria</taxon>
        <taxon>Bacillati</taxon>
        <taxon>Bacillota</taxon>
        <taxon>Clostridia</taxon>
        <taxon>Lutisporales</taxon>
        <taxon>Lutisporaceae</taxon>
        <taxon>Lutispora</taxon>
    </lineage>
</organism>